<sequence>MHENPGPVHDDSRTEQPARDLLDQARQPSHATANLSDLNRPGTIYLLLGSAANHGVNRIFHPLNAFLQREDDRRLGHGQGRFDASALQYCGQALNPARRHAHRLSSSVTEISSVHARAWDSSGSQSPAVEGAADDSPLPVSRVLDVQASAPARAPERTSRRARRES</sequence>
<proteinExistence type="predicted"/>
<comment type="caution">
    <text evidence="2">The sequence shown here is derived from an EMBL/GenBank/DDBJ whole genome shotgun (WGS) entry which is preliminary data.</text>
</comment>
<protein>
    <submittedName>
        <fullName evidence="2">Uncharacterized protein</fullName>
    </submittedName>
</protein>
<dbReference type="EMBL" id="BAAAZG010000039">
    <property type="protein sequence ID" value="GAA4085838.1"/>
    <property type="molecule type" value="Genomic_DNA"/>
</dbReference>
<name>A0ABP7WC79_9ACTN</name>
<dbReference type="Proteomes" id="UP001500683">
    <property type="component" value="Unassembled WGS sequence"/>
</dbReference>
<reference evidence="3" key="1">
    <citation type="journal article" date="2019" name="Int. J. Syst. Evol. Microbiol.">
        <title>The Global Catalogue of Microorganisms (GCM) 10K type strain sequencing project: providing services to taxonomists for standard genome sequencing and annotation.</title>
        <authorList>
            <consortium name="The Broad Institute Genomics Platform"/>
            <consortium name="The Broad Institute Genome Sequencing Center for Infectious Disease"/>
            <person name="Wu L."/>
            <person name="Ma J."/>
        </authorList>
    </citation>
    <scope>NUCLEOTIDE SEQUENCE [LARGE SCALE GENOMIC DNA]</scope>
    <source>
        <strain evidence="3">JCM 16702</strain>
    </source>
</reference>
<feature type="region of interest" description="Disordered" evidence="1">
    <location>
        <begin position="119"/>
        <end position="166"/>
    </location>
</feature>
<evidence type="ECO:0000256" key="1">
    <source>
        <dbReference type="SAM" id="MobiDB-lite"/>
    </source>
</evidence>
<organism evidence="2 3">
    <name type="scientific">Actinomadura miaoliensis</name>
    <dbReference type="NCBI Taxonomy" id="430685"/>
    <lineage>
        <taxon>Bacteria</taxon>
        <taxon>Bacillati</taxon>
        <taxon>Actinomycetota</taxon>
        <taxon>Actinomycetes</taxon>
        <taxon>Streptosporangiales</taxon>
        <taxon>Thermomonosporaceae</taxon>
        <taxon>Actinomadura</taxon>
    </lineage>
</organism>
<feature type="compositionally biased region" description="Basic and acidic residues" evidence="1">
    <location>
        <begin position="154"/>
        <end position="166"/>
    </location>
</feature>
<keyword evidence="3" id="KW-1185">Reference proteome</keyword>
<evidence type="ECO:0000313" key="3">
    <source>
        <dbReference type="Proteomes" id="UP001500683"/>
    </source>
</evidence>
<gene>
    <name evidence="2" type="ORF">GCM10022214_52300</name>
</gene>
<accession>A0ABP7WC79</accession>
<evidence type="ECO:0000313" key="2">
    <source>
        <dbReference type="EMBL" id="GAA4085838.1"/>
    </source>
</evidence>